<dbReference type="HOGENOM" id="CLU_903063_0_0_1"/>
<evidence type="ECO:0000313" key="2">
    <source>
        <dbReference type="EMBL" id="KIL67386.1"/>
    </source>
</evidence>
<sequence>MNVSLHDSGKKTSINALLNPEDVPSLPPPLSDTRTQPPHHYNGSKPIPPVHDSFHQGGNSFSLRKAEWGDGGPRPGRLPTENNASIHHSRYQDQPSLTGVSVGYQNPTHDSHLSRQRYDDHARYPARGQSWEQGASGTPHVPKHPAPRNSSEHGGGYPPQHFGLLAYPQPCQQNGVSEQHSLWQASGRESAHLLARGTGPHEQHQYPYAHYPTINSRNGPASYYRQPSTSGVYATPIPLLSVTRGKQSAAQRNRRMMSPRLRRKLVQRTLLTAPRLLPSVATMQRSEVLQRRSLPRMSFVRGILKFAT</sequence>
<protein>
    <submittedName>
        <fullName evidence="2">Uncharacterized protein</fullName>
    </submittedName>
</protein>
<dbReference type="AlphaFoldDB" id="A0A0C2XD45"/>
<accession>A0A0C2XD45</accession>
<dbReference type="Proteomes" id="UP000054549">
    <property type="component" value="Unassembled WGS sequence"/>
</dbReference>
<dbReference type="EMBL" id="KN818232">
    <property type="protein sequence ID" value="KIL67386.1"/>
    <property type="molecule type" value="Genomic_DNA"/>
</dbReference>
<evidence type="ECO:0000313" key="3">
    <source>
        <dbReference type="Proteomes" id="UP000054549"/>
    </source>
</evidence>
<dbReference type="InParanoid" id="A0A0C2XD45"/>
<name>A0A0C2XD45_AMAMK</name>
<organism evidence="2 3">
    <name type="scientific">Amanita muscaria (strain Koide BX008)</name>
    <dbReference type="NCBI Taxonomy" id="946122"/>
    <lineage>
        <taxon>Eukaryota</taxon>
        <taxon>Fungi</taxon>
        <taxon>Dikarya</taxon>
        <taxon>Basidiomycota</taxon>
        <taxon>Agaricomycotina</taxon>
        <taxon>Agaricomycetes</taxon>
        <taxon>Agaricomycetidae</taxon>
        <taxon>Agaricales</taxon>
        <taxon>Pluteineae</taxon>
        <taxon>Amanitaceae</taxon>
        <taxon>Amanita</taxon>
    </lineage>
</organism>
<feature type="compositionally biased region" description="Polar residues" evidence="1">
    <location>
        <begin position="96"/>
        <end position="108"/>
    </location>
</feature>
<gene>
    <name evidence="2" type="ORF">M378DRAFT_303498</name>
</gene>
<feature type="region of interest" description="Disordered" evidence="1">
    <location>
        <begin position="1"/>
        <end position="83"/>
    </location>
</feature>
<proteinExistence type="predicted"/>
<feature type="compositionally biased region" description="Basic and acidic residues" evidence="1">
    <location>
        <begin position="109"/>
        <end position="123"/>
    </location>
</feature>
<keyword evidence="3" id="KW-1185">Reference proteome</keyword>
<feature type="compositionally biased region" description="Polar residues" evidence="1">
    <location>
        <begin position="1"/>
        <end position="16"/>
    </location>
</feature>
<evidence type="ECO:0000256" key="1">
    <source>
        <dbReference type="SAM" id="MobiDB-lite"/>
    </source>
</evidence>
<feature type="region of interest" description="Disordered" evidence="1">
    <location>
        <begin position="96"/>
        <end position="163"/>
    </location>
</feature>
<reference evidence="2 3" key="1">
    <citation type="submission" date="2014-04" db="EMBL/GenBank/DDBJ databases">
        <title>Evolutionary Origins and Diversification of the Mycorrhizal Mutualists.</title>
        <authorList>
            <consortium name="DOE Joint Genome Institute"/>
            <consortium name="Mycorrhizal Genomics Consortium"/>
            <person name="Kohler A."/>
            <person name="Kuo A."/>
            <person name="Nagy L.G."/>
            <person name="Floudas D."/>
            <person name="Copeland A."/>
            <person name="Barry K.W."/>
            <person name="Cichocki N."/>
            <person name="Veneault-Fourrey C."/>
            <person name="LaButti K."/>
            <person name="Lindquist E.A."/>
            <person name="Lipzen A."/>
            <person name="Lundell T."/>
            <person name="Morin E."/>
            <person name="Murat C."/>
            <person name="Riley R."/>
            <person name="Ohm R."/>
            <person name="Sun H."/>
            <person name="Tunlid A."/>
            <person name="Henrissat B."/>
            <person name="Grigoriev I.V."/>
            <person name="Hibbett D.S."/>
            <person name="Martin F."/>
        </authorList>
    </citation>
    <scope>NUCLEOTIDE SEQUENCE [LARGE SCALE GENOMIC DNA]</scope>
    <source>
        <strain evidence="2 3">Koide BX008</strain>
    </source>
</reference>